<evidence type="ECO:0000256" key="1">
    <source>
        <dbReference type="SAM" id="MobiDB-lite"/>
    </source>
</evidence>
<name>A0A060XK50_ONCMY</name>
<dbReference type="STRING" id="8022.A0A060XK50"/>
<dbReference type="AlphaFoldDB" id="A0A060XK50"/>
<evidence type="ECO:0000313" key="3">
    <source>
        <dbReference type="EMBL" id="CDQ77230.1"/>
    </source>
</evidence>
<dbReference type="Proteomes" id="UP000193380">
    <property type="component" value="Unassembled WGS sequence"/>
</dbReference>
<gene>
    <name evidence="3" type="ORF">GSONMT00013887001</name>
</gene>
<organism evidence="3 4">
    <name type="scientific">Oncorhynchus mykiss</name>
    <name type="common">Rainbow trout</name>
    <name type="synonym">Salmo gairdneri</name>
    <dbReference type="NCBI Taxonomy" id="8022"/>
    <lineage>
        <taxon>Eukaryota</taxon>
        <taxon>Metazoa</taxon>
        <taxon>Chordata</taxon>
        <taxon>Craniata</taxon>
        <taxon>Vertebrata</taxon>
        <taxon>Euteleostomi</taxon>
        <taxon>Actinopterygii</taxon>
        <taxon>Neopterygii</taxon>
        <taxon>Teleostei</taxon>
        <taxon>Protacanthopterygii</taxon>
        <taxon>Salmoniformes</taxon>
        <taxon>Salmonidae</taxon>
        <taxon>Salmoninae</taxon>
        <taxon>Oncorhynchus</taxon>
    </lineage>
</organism>
<dbReference type="Gene3D" id="3.10.200.10">
    <property type="entry name" value="Alpha carbonic anhydrase"/>
    <property type="match status" value="1"/>
</dbReference>
<proteinExistence type="predicted"/>
<reference evidence="3" key="1">
    <citation type="journal article" date="2014" name="Nat. Commun.">
        <title>The rainbow trout genome provides novel insights into evolution after whole-genome duplication in vertebrates.</title>
        <authorList>
            <person name="Berthelot C."/>
            <person name="Brunet F."/>
            <person name="Chalopin D."/>
            <person name="Juanchich A."/>
            <person name="Bernard M."/>
            <person name="Noel B."/>
            <person name="Bento P."/>
            <person name="Da Silva C."/>
            <person name="Labadie K."/>
            <person name="Alberti A."/>
            <person name="Aury J.M."/>
            <person name="Louis A."/>
            <person name="Dehais P."/>
            <person name="Bardou P."/>
            <person name="Montfort J."/>
            <person name="Klopp C."/>
            <person name="Cabau C."/>
            <person name="Gaspin C."/>
            <person name="Thorgaard G.H."/>
            <person name="Boussaha M."/>
            <person name="Quillet E."/>
            <person name="Guyomard R."/>
            <person name="Galiana D."/>
            <person name="Bobe J."/>
            <person name="Volff J.N."/>
            <person name="Genet C."/>
            <person name="Wincker P."/>
            <person name="Jaillon O."/>
            <person name="Roest Crollius H."/>
            <person name="Guiguen Y."/>
        </authorList>
    </citation>
    <scope>NUCLEOTIDE SEQUENCE [LARGE SCALE GENOMIC DNA]</scope>
</reference>
<reference evidence="3" key="2">
    <citation type="submission" date="2014-03" db="EMBL/GenBank/DDBJ databases">
        <authorList>
            <person name="Genoscope - CEA"/>
        </authorList>
    </citation>
    <scope>NUCLEOTIDE SEQUENCE</scope>
</reference>
<evidence type="ECO:0000259" key="2">
    <source>
        <dbReference type="PROSITE" id="PS51144"/>
    </source>
</evidence>
<sequence length="106" mass="11990">MGHYAHFSLPWSVQVSEGGLGVPGSEHTDREHYPMKVNPEAGNNHVIQLQHLFHLPLHVVHIKEPYNSLEAEHDTSGIALLTFLFEESNDDHPHYNSYRSPGNCPE</sequence>
<dbReference type="InterPro" id="IPR001148">
    <property type="entry name" value="CA_dom"/>
</dbReference>
<feature type="region of interest" description="Disordered" evidence="1">
    <location>
        <begin position="20"/>
        <end position="39"/>
    </location>
</feature>
<dbReference type="EMBL" id="FR905214">
    <property type="protein sequence ID" value="CDQ77230.1"/>
    <property type="molecule type" value="Genomic_DNA"/>
</dbReference>
<feature type="domain" description="Alpha-carbonic anhydrase" evidence="2">
    <location>
        <begin position="1"/>
        <end position="106"/>
    </location>
</feature>
<dbReference type="PaxDb" id="8022-A0A060XK50"/>
<dbReference type="InterPro" id="IPR036398">
    <property type="entry name" value="CA_dom_sf"/>
</dbReference>
<evidence type="ECO:0000313" key="4">
    <source>
        <dbReference type="Proteomes" id="UP000193380"/>
    </source>
</evidence>
<protein>
    <recommendedName>
        <fullName evidence="2">Alpha-carbonic anhydrase domain-containing protein</fullName>
    </recommendedName>
</protein>
<dbReference type="PROSITE" id="PS51144">
    <property type="entry name" value="ALPHA_CA_2"/>
    <property type="match status" value="1"/>
</dbReference>
<accession>A0A060XK50</accession>